<dbReference type="CDD" id="cd08551">
    <property type="entry name" value="Fe-ADH"/>
    <property type="match status" value="1"/>
</dbReference>
<dbReference type="GO" id="GO:0046872">
    <property type="term" value="F:metal ion binding"/>
    <property type="evidence" value="ECO:0007669"/>
    <property type="project" value="InterPro"/>
</dbReference>
<feature type="domain" description="Fe-containing alcohol dehydrogenase-like C-terminal" evidence="5">
    <location>
        <begin position="195"/>
        <end position="379"/>
    </location>
</feature>
<evidence type="ECO:0000256" key="3">
    <source>
        <dbReference type="ARBA" id="ARBA00023027"/>
    </source>
</evidence>
<proteinExistence type="inferred from homology"/>
<dbReference type="Pfam" id="PF25137">
    <property type="entry name" value="ADH_Fe_C"/>
    <property type="match status" value="1"/>
</dbReference>
<keyword evidence="7" id="KW-1185">Reference proteome</keyword>
<dbReference type="InterPro" id="IPR056798">
    <property type="entry name" value="ADH_Fe_C"/>
</dbReference>
<gene>
    <name evidence="6" type="ORF">DDE18_18610</name>
</gene>
<evidence type="ECO:0000313" key="7">
    <source>
        <dbReference type="Proteomes" id="UP000246018"/>
    </source>
</evidence>
<evidence type="ECO:0000313" key="6">
    <source>
        <dbReference type="EMBL" id="PVG81167.1"/>
    </source>
</evidence>
<dbReference type="AlphaFoldDB" id="A0A2T8F661"/>
<dbReference type="InterPro" id="IPR018211">
    <property type="entry name" value="ADH_Fe_CS"/>
</dbReference>
<evidence type="ECO:0000259" key="4">
    <source>
        <dbReference type="Pfam" id="PF00465"/>
    </source>
</evidence>
<dbReference type="Gene3D" id="1.20.1090.10">
    <property type="entry name" value="Dehydroquinate synthase-like - alpha domain"/>
    <property type="match status" value="1"/>
</dbReference>
<dbReference type="OrthoDB" id="323926at2"/>
<evidence type="ECO:0000256" key="2">
    <source>
        <dbReference type="ARBA" id="ARBA00023002"/>
    </source>
</evidence>
<name>A0A2T8F661_9ACTN</name>
<dbReference type="PANTHER" id="PTHR11496">
    <property type="entry name" value="ALCOHOL DEHYDROGENASE"/>
    <property type="match status" value="1"/>
</dbReference>
<dbReference type="PANTHER" id="PTHR11496:SF102">
    <property type="entry name" value="ALCOHOL DEHYDROGENASE 4"/>
    <property type="match status" value="1"/>
</dbReference>
<dbReference type="GO" id="GO:0004022">
    <property type="term" value="F:alcohol dehydrogenase (NAD+) activity"/>
    <property type="evidence" value="ECO:0007669"/>
    <property type="project" value="TreeGrafter"/>
</dbReference>
<organism evidence="6 7">
    <name type="scientific">Nocardioides gansuensis</name>
    <dbReference type="NCBI Taxonomy" id="2138300"/>
    <lineage>
        <taxon>Bacteria</taxon>
        <taxon>Bacillati</taxon>
        <taxon>Actinomycetota</taxon>
        <taxon>Actinomycetes</taxon>
        <taxon>Propionibacteriales</taxon>
        <taxon>Nocardioidaceae</taxon>
        <taxon>Nocardioides</taxon>
    </lineage>
</organism>
<dbReference type="EMBL" id="QDGZ01000009">
    <property type="protein sequence ID" value="PVG81167.1"/>
    <property type="molecule type" value="Genomic_DNA"/>
</dbReference>
<reference evidence="6 7" key="1">
    <citation type="submission" date="2018-04" db="EMBL/GenBank/DDBJ databases">
        <title>Genome of Nocardioides gansuensis WSJ-1.</title>
        <authorList>
            <person name="Wu S."/>
            <person name="Wang G."/>
        </authorList>
    </citation>
    <scope>NUCLEOTIDE SEQUENCE [LARGE SCALE GENOMIC DNA]</scope>
    <source>
        <strain evidence="6 7">WSJ-1</strain>
    </source>
</reference>
<feature type="domain" description="Alcohol dehydrogenase iron-type/glycerol dehydrogenase GldA" evidence="4">
    <location>
        <begin position="15"/>
        <end position="184"/>
    </location>
</feature>
<evidence type="ECO:0000259" key="5">
    <source>
        <dbReference type="Pfam" id="PF25137"/>
    </source>
</evidence>
<protein>
    <submittedName>
        <fullName evidence="6">Uncharacterized protein</fullName>
    </submittedName>
</protein>
<dbReference type="Pfam" id="PF00465">
    <property type="entry name" value="Fe-ADH"/>
    <property type="match status" value="1"/>
</dbReference>
<comment type="similarity">
    <text evidence="1">Belongs to the iron-containing alcohol dehydrogenase family.</text>
</comment>
<dbReference type="Proteomes" id="UP000246018">
    <property type="component" value="Unassembled WGS sequence"/>
</dbReference>
<dbReference type="SUPFAM" id="SSF56796">
    <property type="entry name" value="Dehydroquinate synthase-like"/>
    <property type="match status" value="1"/>
</dbReference>
<keyword evidence="3" id="KW-0520">NAD</keyword>
<evidence type="ECO:0000256" key="1">
    <source>
        <dbReference type="ARBA" id="ARBA00007358"/>
    </source>
</evidence>
<dbReference type="InterPro" id="IPR001670">
    <property type="entry name" value="ADH_Fe/GldA"/>
</dbReference>
<dbReference type="PROSITE" id="PS00913">
    <property type="entry name" value="ADH_IRON_1"/>
    <property type="match status" value="1"/>
</dbReference>
<keyword evidence="2" id="KW-0560">Oxidoreductase</keyword>
<sequence>MCSLCSAPTRPFVGPSRMVAGPGSSAACASELRALGISPSQGLVVVVADAAVQNLGLHLPACHSLEGAGYTVLIGPGVTAEPGPETVRALLPQHEGAVAAIVVVGGGSALDAGKLVSVSLTNALDLTAGLSPDAEITPGPPVLAVPTTAGTGAEVTAVAMLWHDGRKRMFVHPYLVPRAVLIDPELMVGLPASVTAAGGFDALGHAIESLLSTFRTPVTEAAAREALRLLSTSLPAAYENGDVASRYGTALGAYQAGLALNASVVLGHSLAYAISARTGLPHGASVAMALPYCIAHARSARETEIAEISTIICGEPDPEMLLRWIIEHSNRMEIPTSLAELGVTADELSAIATDCVDNYPRPNHPVPIDHAGVLALLERLHAGEPYAAWLDGASTTTPSDNDNEARA</sequence>
<accession>A0A2T8F661</accession>
<dbReference type="InterPro" id="IPR039697">
    <property type="entry name" value="Alcohol_dehydrogenase_Fe"/>
</dbReference>
<dbReference type="Gene3D" id="3.40.50.1970">
    <property type="match status" value="1"/>
</dbReference>
<comment type="caution">
    <text evidence="6">The sequence shown here is derived from an EMBL/GenBank/DDBJ whole genome shotgun (WGS) entry which is preliminary data.</text>
</comment>